<dbReference type="InterPro" id="IPR045040">
    <property type="entry name" value="PORR_fam"/>
</dbReference>
<feature type="non-terminal residue" evidence="3">
    <location>
        <position position="1"/>
    </location>
</feature>
<dbReference type="AlphaFoldDB" id="A0AAD5G6K8"/>
<dbReference type="Pfam" id="PF11955">
    <property type="entry name" value="PORR"/>
    <property type="match status" value="2"/>
</dbReference>
<feature type="domain" description="PORR" evidence="2">
    <location>
        <begin position="36"/>
        <end position="102"/>
    </location>
</feature>
<reference evidence="3" key="1">
    <citation type="submission" date="2022-06" db="EMBL/GenBank/DDBJ databases">
        <title>Uncovering the hologenomic basis of an extraordinary plant invasion.</title>
        <authorList>
            <person name="Bieker V.C."/>
            <person name="Martin M.D."/>
            <person name="Gilbert T."/>
            <person name="Hodgins K."/>
            <person name="Battlay P."/>
            <person name="Petersen B."/>
            <person name="Wilson J."/>
        </authorList>
    </citation>
    <scope>NUCLEOTIDE SEQUENCE</scope>
    <source>
        <strain evidence="3">AA19_3_7</strain>
        <tissue evidence="3">Leaf</tissue>
    </source>
</reference>
<proteinExistence type="predicted"/>
<comment type="caution">
    <text evidence="3">The sequence shown here is derived from an EMBL/GenBank/DDBJ whole genome shotgun (WGS) entry which is preliminary data.</text>
</comment>
<feature type="compositionally biased region" description="Basic and acidic residues" evidence="1">
    <location>
        <begin position="471"/>
        <end position="505"/>
    </location>
</feature>
<name>A0AAD5G6K8_AMBAR</name>
<feature type="region of interest" description="Disordered" evidence="1">
    <location>
        <begin position="306"/>
        <end position="536"/>
    </location>
</feature>
<feature type="compositionally biased region" description="Basic and acidic residues" evidence="1">
    <location>
        <begin position="381"/>
        <end position="396"/>
    </location>
</feature>
<feature type="non-terminal residue" evidence="3">
    <location>
        <position position="587"/>
    </location>
</feature>
<evidence type="ECO:0000256" key="1">
    <source>
        <dbReference type="SAM" id="MobiDB-lite"/>
    </source>
</evidence>
<accession>A0AAD5G6K8</accession>
<protein>
    <recommendedName>
        <fullName evidence="2">PORR domain-containing protein</fullName>
    </recommendedName>
</protein>
<feature type="domain" description="PORR" evidence="2">
    <location>
        <begin position="136"/>
        <end position="302"/>
    </location>
</feature>
<evidence type="ECO:0000259" key="2">
    <source>
        <dbReference type="Pfam" id="PF11955"/>
    </source>
</evidence>
<feature type="compositionally biased region" description="Basic and acidic residues" evidence="1">
    <location>
        <begin position="306"/>
        <end position="324"/>
    </location>
</feature>
<dbReference type="GO" id="GO:0003723">
    <property type="term" value="F:RNA binding"/>
    <property type="evidence" value="ECO:0007669"/>
    <property type="project" value="InterPro"/>
</dbReference>
<dbReference type="PANTHER" id="PTHR31476:SF16">
    <property type="entry name" value="F14O23.23 PROTEIN"/>
    <property type="match status" value="1"/>
</dbReference>
<feature type="compositionally biased region" description="Acidic residues" evidence="1">
    <location>
        <begin position="325"/>
        <end position="367"/>
    </location>
</feature>
<dbReference type="Proteomes" id="UP001206925">
    <property type="component" value="Unassembled WGS sequence"/>
</dbReference>
<dbReference type="PANTHER" id="PTHR31476">
    <property type="entry name" value="PROTEIN WHAT'S THIS FACTOR 1 HOMOLOG, CHLOROPLASTIC"/>
    <property type="match status" value="1"/>
</dbReference>
<dbReference type="InterPro" id="IPR021099">
    <property type="entry name" value="PORR_domain"/>
</dbReference>
<feature type="compositionally biased region" description="Basic and acidic residues" evidence="1">
    <location>
        <begin position="406"/>
        <end position="432"/>
    </location>
</feature>
<dbReference type="EMBL" id="JAMZMK010011004">
    <property type="protein sequence ID" value="KAI7729446.1"/>
    <property type="molecule type" value="Genomic_DNA"/>
</dbReference>
<gene>
    <name evidence="3" type="ORF">M8C21_026085</name>
</gene>
<organism evidence="3 4">
    <name type="scientific">Ambrosia artemisiifolia</name>
    <name type="common">Common ragweed</name>
    <dbReference type="NCBI Taxonomy" id="4212"/>
    <lineage>
        <taxon>Eukaryota</taxon>
        <taxon>Viridiplantae</taxon>
        <taxon>Streptophyta</taxon>
        <taxon>Embryophyta</taxon>
        <taxon>Tracheophyta</taxon>
        <taxon>Spermatophyta</taxon>
        <taxon>Magnoliopsida</taxon>
        <taxon>eudicotyledons</taxon>
        <taxon>Gunneridae</taxon>
        <taxon>Pentapetalae</taxon>
        <taxon>asterids</taxon>
        <taxon>campanulids</taxon>
        <taxon>Asterales</taxon>
        <taxon>Asteraceae</taxon>
        <taxon>Asteroideae</taxon>
        <taxon>Heliantheae alliance</taxon>
        <taxon>Heliantheae</taxon>
        <taxon>Ambrosia</taxon>
    </lineage>
</organism>
<evidence type="ECO:0000313" key="4">
    <source>
        <dbReference type="Proteomes" id="UP001206925"/>
    </source>
</evidence>
<evidence type="ECO:0000313" key="3">
    <source>
        <dbReference type="EMBL" id="KAI7729446.1"/>
    </source>
</evidence>
<sequence>HHFILRYLRRPNHHDHRHYHPFTTTTTSVIPSITWVRDRALDHAVEKERDLKPIINLKNLIISEPSKSLPLSIITNNKTSLSIPNRPIDFIRKYPSLFHEYFPAGININIHPHVCLMIMSNPLCPIFLITFVSNSNSNSNDMELELVCWNDELAVSVMEAKGTSEFKVQYSRGFELDKKFKKWVDEWQKLPYVSPYENVMSLGAKSEGSDKWVVGLMHEVLNILVPKKTEKDNLLVLGEFLGVRSRFKKALLEHPGIFYVSSKLRTHTVVLREGYKRDLLVEKVRHPAMKLRGSYIHLMNVVKEKSKAKDAEVGEKKQKGARDLDGEDDELSDDVSDEEEEDDDDVSDEEEEEDETEGVDGESEDLEETQRTPTKRRKFEGRKLSDQRSRTRRSDGSDESEDLEEMERTVTKKTNLEGRKNLDQRSRVRRSDDNDESEDLDNGNTNRTGRTNRMSDGRVAKETNPPNVRVNDNDGRRGRGNDRKYASDERSDYRTNRMSDRRGAKDTNPPRFLRTEAPGARASRGRSSERPGGIISEIECSKNERGTTIREIGCSKNERGATIREIASFKNARGTILDMPSHMHHCQ</sequence>
<keyword evidence="4" id="KW-1185">Reference proteome</keyword>
<feature type="compositionally biased region" description="Low complexity" evidence="1">
    <location>
        <begin position="442"/>
        <end position="452"/>
    </location>
</feature>